<dbReference type="OMA" id="YCRMPDR"/>
<dbReference type="GO" id="GO:0031514">
    <property type="term" value="C:motile cilium"/>
    <property type="evidence" value="ECO:0007669"/>
    <property type="project" value="UniProtKB-SubCell"/>
</dbReference>
<dbReference type="AlphaFoldDB" id="A0A3Q2CWX2"/>
<keyword evidence="3" id="KW-0677">Repeat</keyword>
<accession>A0A3Q2CWX2</accession>
<dbReference type="SUPFAM" id="SSF82185">
    <property type="entry name" value="Histone H3 K4-specific methyltransferase SET7/9 N-terminal domain"/>
    <property type="match status" value="1"/>
</dbReference>
<evidence type="ECO:0000256" key="2">
    <source>
        <dbReference type="ARBA" id="ARBA00016322"/>
    </source>
</evidence>
<evidence type="ECO:0000256" key="5">
    <source>
        <dbReference type="ARBA" id="ARBA00023069"/>
    </source>
</evidence>
<dbReference type="PANTHER" id="PTHR46437">
    <property type="entry name" value="MORN REPEAT-CONTAINING PROTEIN 5"/>
    <property type="match status" value="1"/>
</dbReference>
<dbReference type="InterPro" id="IPR042814">
    <property type="entry name" value="Morn5"/>
</dbReference>
<reference evidence="7" key="2">
    <citation type="submission" date="2025-09" db="UniProtKB">
        <authorList>
            <consortium name="Ensembl"/>
        </authorList>
    </citation>
    <scope>IDENTIFICATION</scope>
</reference>
<dbReference type="PANTHER" id="PTHR46437:SF1">
    <property type="entry name" value="MORN REPEAT-CONTAINING PROTEIN 5"/>
    <property type="match status" value="1"/>
</dbReference>
<protein>
    <recommendedName>
        <fullName evidence="2">MORN repeat-containing protein 5</fullName>
    </recommendedName>
</protein>
<evidence type="ECO:0000256" key="6">
    <source>
        <dbReference type="ARBA" id="ARBA00023273"/>
    </source>
</evidence>
<dbReference type="Ensembl" id="ENSCVAT00000029530.1">
    <property type="protein sequence ID" value="ENSCVAP00000010371.1"/>
    <property type="gene ID" value="ENSCVAG00000012492.1"/>
</dbReference>
<keyword evidence="6" id="KW-0966">Cell projection</keyword>
<dbReference type="Pfam" id="PF02493">
    <property type="entry name" value="MORN"/>
    <property type="match status" value="2"/>
</dbReference>
<keyword evidence="8" id="KW-1185">Reference proteome</keyword>
<evidence type="ECO:0000313" key="8">
    <source>
        <dbReference type="Proteomes" id="UP000265020"/>
    </source>
</evidence>
<dbReference type="GeneTree" id="ENSGT00390000018089"/>
<name>A0A3Q2CWX2_CYPVA</name>
<dbReference type="Gene3D" id="2.20.110.10">
    <property type="entry name" value="Histone H3 K4-specific methyltransferase SET7/9 N-terminal domain"/>
    <property type="match status" value="1"/>
</dbReference>
<dbReference type="Proteomes" id="UP000265020">
    <property type="component" value="Unassembled WGS sequence"/>
</dbReference>
<keyword evidence="4" id="KW-0282">Flagellum</keyword>
<evidence type="ECO:0000256" key="4">
    <source>
        <dbReference type="ARBA" id="ARBA00022846"/>
    </source>
</evidence>
<dbReference type="STRING" id="28743.ENSCVAP00000010371"/>
<proteinExistence type="predicted"/>
<sequence length="179" mass="20453">MEAFGSRYKRSTKNGRDGKAVYTFPTDTKYVGDMKDGLFHGKGVLFFPNGSKYEATWEKGIAKQGSFIFADGLEYQDKNWDYCDGYDRRFYSERCNGFRPPGETQLTNVHPPPSIPDGCYDCADGFYDPVSRVVTSYTGRFLRNAELHVQQKCRSSATKVSVFRPFCYFRACHLCKESP</sequence>
<keyword evidence="5" id="KW-0969">Cilium</keyword>
<dbReference type="InterPro" id="IPR003409">
    <property type="entry name" value="MORN"/>
</dbReference>
<comment type="subcellular location">
    <subcellularLocation>
        <location evidence="1">Cell projection</location>
        <location evidence="1">Cilium</location>
        <location evidence="1">Flagellum</location>
    </subcellularLocation>
</comment>
<evidence type="ECO:0000256" key="1">
    <source>
        <dbReference type="ARBA" id="ARBA00004230"/>
    </source>
</evidence>
<organism evidence="7 8">
    <name type="scientific">Cyprinodon variegatus</name>
    <name type="common">Sheepshead minnow</name>
    <dbReference type="NCBI Taxonomy" id="28743"/>
    <lineage>
        <taxon>Eukaryota</taxon>
        <taxon>Metazoa</taxon>
        <taxon>Chordata</taxon>
        <taxon>Craniata</taxon>
        <taxon>Vertebrata</taxon>
        <taxon>Euteleostomi</taxon>
        <taxon>Actinopterygii</taxon>
        <taxon>Neopterygii</taxon>
        <taxon>Teleostei</taxon>
        <taxon>Neoteleostei</taxon>
        <taxon>Acanthomorphata</taxon>
        <taxon>Ovalentaria</taxon>
        <taxon>Atherinomorphae</taxon>
        <taxon>Cyprinodontiformes</taxon>
        <taxon>Cyprinodontidae</taxon>
        <taxon>Cyprinodon</taxon>
    </lineage>
</organism>
<evidence type="ECO:0000313" key="7">
    <source>
        <dbReference type="Ensembl" id="ENSCVAP00000010371.1"/>
    </source>
</evidence>
<evidence type="ECO:0000256" key="3">
    <source>
        <dbReference type="ARBA" id="ARBA00022737"/>
    </source>
</evidence>
<reference evidence="7" key="1">
    <citation type="submission" date="2025-08" db="UniProtKB">
        <authorList>
            <consortium name="Ensembl"/>
        </authorList>
    </citation>
    <scope>IDENTIFICATION</scope>
</reference>